<comment type="caution">
    <text evidence="15">The sequence shown here is derived from an EMBL/GenBank/DDBJ whole genome shotgun (WGS) entry which is preliminary data.</text>
</comment>
<proteinExistence type="inferred from homology"/>
<dbReference type="EC" id="2.3.1.20" evidence="4 11"/>
<dbReference type="PANTHER" id="PTHR31650">
    <property type="entry name" value="O-ACYLTRANSFERASE (WSD1-LIKE) FAMILY PROTEIN"/>
    <property type="match status" value="1"/>
</dbReference>
<accession>A0ABV2WMG2</accession>
<evidence type="ECO:0000313" key="15">
    <source>
        <dbReference type="EMBL" id="MEU1952065.1"/>
    </source>
</evidence>
<dbReference type="InterPro" id="IPR014292">
    <property type="entry name" value="Acyl_transf_WS/DGAT"/>
</dbReference>
<dbReference type="InterPro" id="IPR023213">
    <property type="entry name" value="CAT-like_dom_sf"/>
</dbReference>
<feature type="compositionally biased region" description="Pro residues" evidence="12">
    <location>
        <begin position="451"/>
        <end position="462"/>
    </location>
</feature>
<dbReference type="InterPro" id="IPR045034">
    <property type="entry name" value="O-acyltransferase_WSD1-like"/>
</dbReference>
<sequence>MNELRPLDTGFIELEDADRRISLGIAVTAVLAGPPPRHEEFAALLNTRIAGMPRMRQRVRRTVLDLAAPEWEDDAAFDLGHHLRWVAVPRPGRDRALWELVAAEIEERLDRDRPLWECVAVEGLADDRWAVILKAHHSLVDGISGLAVFETLCDPLPVDNGPARSTGRVRKQAGTTGWAKLPAAVFGAVRSLVPVGAAVLEQGPVSSLNGPIGHRRRFTAVRLSLPVVSAIGAAYHVTVNDVVLAAITAGYRDLLLGRDEEPEAHPLRILVPVSMRAEHAKYVMDNRVSAVLPDLPVGRADPVDRLRAIHMTMKAHKSGGAPRAEHLVLGLARGLPFAAVAWTLRLAARFPQHGIAGLATNVPGPRHPLTLQGRPVLELLPAVPIALRLRTAIAILSYHDHLVFGITGDYDSTPDIDVLATGIRGAVRELAERAGCGGEAVGRPDRTPSRPSVPGPRSPDMR</sequence>
<dbReference type="Pfam" id="PF03007">
    <property type="entry name" value="WS_DGAT_cat"/>
    <property type="match status" value="1"/>
</dbReference>
<reference evidence="15 16" key="1">
    <citation type="submission" date="2024-06" db="EMBL/GenBank/DDBJ databases">
        <title>The Natural Products Discovery Center: Release of the First 8490 Sequenced Strains for Exploring Actinobacteria Biosynthetic Diversity.</title>
        <authorList>
            <person name="Kalkreuter E."/>
            <person name="Kautsar S.A."/>
            <person name="Yang D."/>
            <person name="Bader C.D."/>
            <person name="Teijaro C.N."/>
            <person name="Fluegel L."/>
            <person name="Davis C.M."/>
            <person name="Simpson J.R."/>
            <person name="Lauterbach L."/>
            <person name="Steele A.D."/>
            <person name="Gui C."/>
            <person name="Meng S."/>
            <person name="Li G."/>
            <person name="Viehrig K."/>
            <person name="Ye F."/>
            <person name="Su P."/>
            <person name="Kiefer A.F."/>
            <person name="Nichols A."/>
            <person name="Cepeda A.J."/>
            <person name="Yan W."/>
            <person name="Fan B."/>
            <person name="Jiang Y."/>
            <person name="Adhikari A."/>
            <person name="Zheng C.-J."/>
            <person name="Schuster L."/>
            <person name="Cowan T.M."/>
            <person name="Smanski M.J."/>
            <person name="Chevrette M.G."/>
            <person name="De Carvalho L.P.S."/>
            <person name="Shen B."/>
        </authorList>
    </citation>
    <scope>NUCLEOTIDE SEQUENCE [LARGE SCALE GENOMIC DNA]</scope>
    <source>
        <strain evidence="15 16">NPDC019708</strain>
    </source>
</reference>
<evidence type="ECO:0000259" key="13">
    <source>
        <dbReference type="Pfam" id="PF03007"/>
    </source>
</evidence>
<evidence type="ECO:0000256" key="12">
    <source>
        <dbReference type="SAM" id="MobiDB-lite"/>
    </source>
</evidence>
<evidence type="ECO:0000256" key="8">
    <source>
        <dbReference type="ARBA" id="ARBA00023098"/>
    </source>
</evidence>
<evidence type="ECO:0000256" key="6">
    <source>
        <dbReference type="ARBA" id="ARBA00022679"/>
    </source>
</evidence>
<dbReference type="Gene3D" id="3.30.559.10">
    <property type="entry name" value="Chloramphenicol acetyltransferase-like domain"/>
    <property type="match status" value="1"/>
</dbReference>
<protein>
    <recommendedName>
        <fullName evidence="4 11">Diacylglycerol O-acyltransferase</fullName>
        <ecNumber evidence="4 11">2.3.1.20</ecNumber>
    </recommendedName>
</protein>
<comment type="catalytic activity">
    <reaction evidence="10 11">
        <text>an acyl-CoA + a 1,2-diacyl-sn-glycerol = a triacyl-sn-glycerol + CoA</text>
        <dbReference type="Rhea" id="RHEA:10868"/>
        <dbReference type="ChEBI" id="CHEBI:17815"/>
        <dbReference type="ChEBI" id="CHEBI:57287"/>
        <dbReference type="ChEBI" id="CHEBI:58342"/>
        <dbReference type="ChEBI" id="CHEBI:64615"/>
        <dbReference type="EC" id="2.3.1.20"/>
    </reaction>
</comment>
<feature type="region of interest" description="Disordered" evidence="12">
    <location>
        <begin position="435"/>
        <end position="462"/>
    </location>
</feature>
<dbReference type="RefSeq" id="WP_356953895.1">
    <property type="nucleotide sequence ID" value="NZ_JBEYBD010000001.1"/>
</dbReference>
<evidence type="ECO:0000256" key="3">
    <source>
        <dbReference type="ARBA" id="ARBA00009587"/>
    </source>
</evidence>
<keyword evidence="6 11" id="KW-0808">Transferase</keyword>
<dbReference type="NCBIfam" id="TIGR02946">
    <property type="entry name" value="acyl_WS_DGAT"/>
    <property type="match status" value="1"/>
</dbReference>
<dbReference type="PANTHER" id="PTHR31650:SF1">
    <property type="entry name" value="WAX ESTER SYNTHASE_DIACYLGLYCEROL ACYLTRANSFERASE 4-RELATED"/>
    <property type="match status" value="1"/>
</dbReference>
<keyword evidence="5 11" id="KW-0444">Lipid biosynthesis</keyword>
<keyword evidence="9 11" id="KW-0012">Acyltransferase</keyword>
<dbReference type="InterPro" id="IPR004255">
    <property type="entry name" value="O-acyltransferase_WSD1_N"/>
</dbReference>
<evidence type="ECO:0000313" key="16">
    <source>
        <dbReference type="Proteomes" id="UP001550628"/>
    </source>
</evidence>
<name>A0ABV2WMG2_9NOCA</name>
<comment type="similarity">
    <text evidence="3 11">Belongs to the long-chain O-acyltransferase family.</text>
</comment>
<evidence type="ECO:0000256" key="2">
    <source>
        <dbReference type="ARBA" id="ARBA00005189"/>
    </source>
</evidence>
<evidence type="ECO:0000256" key="4">
    <source>
        <dbReference type="ARBA" id="ARBA00013244"/>
    </source>
</evidence>
<organism evidence="15 16">
    <name type="scientific">Nocardia rhamnosiphila</name>
    <dbReference type="NCBI Taxonomy" id="426716"/>
    <lineage>
        <taxon>Bacteria</taxon>
        <taxon>Bacillati</taxon>
        <taxon>Actinomycetota</taxon>
        <taxon>Actinomycetes</taxon>
        <taxon>Mycobacteriales</taxon>
        <taxon>Nocardiaceae</taxon>
        <taxon>Nocardia</taxon>
    </lineage>
</organism>
<gene>
    <name evidence="15" type="ORF">ABZ510_09395</name>
</gene>
<keyword evidence="16" id="KW-1185">Reference proteome</keyword>
<dbReference type="InterPro" id="IPR009721">
    <property type="entry name" value="O-acyltransferase_WSD1_C"/>
</dbReference>
<dbReference type="Proteomes" id="UP001550628">
    <property type="component" value="Unassembled WGS sequence"/>
</dbReference>
<keyword evidence="8 11" id="KW-0443">Lipid metabolism</keyword>
<dbReference type="EMBL" id="JBEYBF010000004">
    <property type="protein sequence ID" value="MEU1952065.1"/>
    <property type="molecule type" value="Genomic_DNA"/>
</dbReference>
<evidence type="ECO:0000259" key="14">
    <source>
        <dbReference type="Pfam" id="PF06974"/>
    </source>
</evidence>
<dbReference type="Pfam" id="PF06974">
    <property type="entry name" value="WS_DGAT_C"/>
    <property type="match status" value="1"/>
</dbReference>
<comment type="pathway">
    <text evidence="2">Lipid metabolism.</text>
</comment>
<evidence type="ECO:0000256" key="11">
    <source>
        <dbReference type="RuleBase" id="RU361241"/>
    </source>
</evidence>
<feature type="domain" description="O-acyltransferase WSD1 C-terminal" evidence="14">
    <location>
        <begin position="286"/>
        <end position="430"/>
    </location>
</feature>
<dbReference type="SUPFAM" id="SSF52777">
    <property type="entry name" value="CoA-dependent acyltransferases"/>
    <property type="match status" value="1"/>
</dbReference>
<keyword evidence="7 11" id="KW-0319">Glycerol metabolism</keyword>
<feature type="domain" description="O-acyltransferase WSD1-like N-terminal" evidence="13">
    <location>
        <begin position="4"/>
        <end position="243"/>
    </location>
</feature>
<comment type="pathway">
    <text evidence="1 11">Glycerolipid metabolism; triacylglycerol biosynthesis.</text>
</comment>
<evidence type="ECO:0000256" key="9">
    <source>
        <dbReference type="ARBA" id="ARBA00023315"/>
    </source>
</evidence>
<evidence type="ECO:0000256" key="1">
    <source>
        <dbReference type="ARBA" id="ARBA00004771"/>
    </source>
</evidence>
<evidence type="ECO:0000256" key="10">
    <source>
        <dbReference type="ARBA" id="ARBA00048109"/>
    </source>
</evidence>
<evidence type="ECO:0000256" key="7">
    <source>
        <dbReference type="ARBA" id="ARBA00022798"/>
    </source>
</evidence>
<evidence type="ECO:0000256" key="5">
    <source>
        <dbReference type="ARBA" id="ARBA00022516"/>
    </source>
</evidence>